<evidence type="ECO:0000256" key="10">
    <source>
        <dbReference type="ARBA" id="ARBA00023157"/>
    </source>
</evidence>
<keyword evidence="3 15" id="KW-1003">Cell membrane</keyword>
<name>A0A8C5Q9J4_9ANUR</name>
<reference evidence="17" key="1">
    <citation type="submission" date="2025-08" db="UniProtKB">
        <authorList>
            <consortium name="Ensembl"/>
        </authorList>
    </citation>
    <scope>IDENTIFICATION</scope>
</reference>
<dbReference type="InterPro" id="IPR000725">
    <property type="entry name" value="Olfact_rcpt"/>
</dbReference>
<dbReference type="OrthoDB" id="9445499at2759"/>
<evidence type="ECO:0000256" key="1">
    <source>
        <dbReference type="ARBA" id="ARBA00004651"/>
    </source>
</evidence>
<organism evidence="17 18">
    <name type="scientific">Leptobrachium leishanense</name>
    <name type="common">Leishan spiny toad</name>
    <dbReference type="NCBI Taxonomy" id="445787"/>
    <lineage>
        <taxon>Eukaryota</taxon>
        <taxon>Metazoa</taxon>
        <taxon>Chordata</taxon>
        <taxon>Craniata</taxon>
        <taxon>Vertebrata</taxon>
        <taxon>Euteleostomi</taxon>
        <taxon>Amphibia</taxon>
        <taxon>Batrachia</taxon>
        <taxon>Anura</taxon>
        <taxon>Pelobatoidea</taxon>
        <taxon>Megophryidae</taxon>
        <taxon>Leptobrachium</taxon>
    </lineage>
</organism>
<evidence type="ECO:0000256" key="15">
    <source>
        <dbReference type="RuleBase" id="RU363047"/>
    </source>
</evidence>
<keyword evidence="18" id="KW-1185">Reference proteome</keyword>
<dbReference type="GeneTree" id="ENSGT01140000282520"/>
<dbReference type="InterPro" id="IPR017452">
    <property type="entry name" value="GPCR_Rhodpsn_7TM"/>
</dbReference>
<evidence type="ECO:0000256" key="5">
    <source>
        <dbReference type="ARBA" id="ARBA00022692"/>
    </source>
</evidence>
<evidence type="ECO:0000313" key="18">
    <source>
        <dbReference type="Proteomes" id="UP000694569"/>
    </source>
</evidence>
<evidence type="ECO:0000256" key="3">
    <source>
        <dbReference type="ARBA" id="ARBA00022475"/>
    </source>
</evidence>
<dbReference type="GO" id="GO:0004930">
    <property type="term" value="F:G protein-coupled receptor activity"/>
    <property type="evidence" value="ECO:0007669"/>
    <property type="project" value="UniProtKB-KW"/>
</dbReference>
<feature type="transmembrane region" description="Helical" evidence="15">
    <location>
        <begin position="146"/>
        <end position="169"/>
    </location>
</feature>
<feature type="transmembrane region" description="Helical" evidence="15">
    <location>
        <begin position="104"/>
        <end position="126"/>
    </location>
</feature>
<dbReference type="Proteomes" id="UP000694569">
    <property type="component" value="Unplaced"/>
</dbReference>
<keyword evidence="8 14" id="KW-0297">G-protein coupled receptor</keyword>
<accession>A0A8C5Q9J4</accession>
<dbReference type="CDD" id="cd13954">
    <property type="entry name" value="7tmA_OR"/>
    <property type="match status" value="1"/>
</dbReference>
<comment type="similarity">
    <text evidence="2 14">Belongs to the G-protein coupled receptor 1 family.</text>
</comment>
<evidence type="ECO:0000256" key="12">
    <source>
        <dbReference type="ARBA" id="ARBA00023180"/>
    </source>
</evidence>
<feature type="transmembrane region" description="Helical" evidence="15">
    <location>
        <begin position="197"/>
        <end position="220"/>
    </location>
</feature>
<reference evidence="17" key="2">
    <citation type="submission" date="2025-09" db="UniProtKB">
        <authorList>
            <consortium name="Ensembl"/>
        </authorList>
    </citation>
    <scope>IDENTIFICATION</scope>
</reference>
<feature type="transmembrane region" description="Helical" evidence="15">
    <location>
        <begin position="63"/>
        <end position="84"/>
    </location>
</feature>
<evidence type="ECO:0000256" key="2">
    <source>
        <dbReference type="ARBA" id="ARBA00010663"/>
    </source>
</evidence>
<dbReference type="FunFam" id="1.20.1070.10:FF:000001">
    <property type="entry name" value="Olfactory receptor"/>
    <property type="match status" value="1"/>
</dbReference>
<keyword evidence="6 15" id="KW-0552">Olfaction</keyword>
<keyword evidence="10" id="KW-1015">Disulfide bond</keyword>
<evidence type="ECO:0000259" key="16">
    <source>
        <dbReference type="PROSITE" id="PS50262"/>
    </source>
</evidence>
<dbReference type="InterPro" id="IPR050939">
    <property type="entry name" value="Olfactory_GPCR1"/>
</dbReference>
<feature type="transmembrane region" description="Helical" evidence="15">
    <location>
        <begin position="241"/>
        <end position="260"/>
    </location>
</feature>
<keyword evidence="11 14" id="KW-0675">Receptor</keyword>
<evidence type="ECO:0000256" key="8">
    <source>
        <dbReference type="ARBA" id="ARBA00023040"/>
    </source>
</evidence>
<dbReference type="PANTHER" id="PTHR24242:SF359">
    <property type="entry name" value="ODORANT RECEPTOR-RELATED"/>
    <property type="match status" value="1"/>
</dbReference>
<dbReference type="PRINTS" id="PR00245">
    <property type="entry name" value="OLFACTORYR"/>
</dbReference>
<keyword evidence="5 14" id="KW-0812">Transmembrane</keyword>
<dbReference type="FunFam" id="1.10.1220.70:FF:000001">
    <property type="entry name" value="Olfactory receptor"/>
    <property type="match status" value="1"/>
</dbReference>
<dbReference type="Ensembl" id="ENSLLET00000036387.1">
    <property type="protein sequence ID" value="ENSLLEP00000035055.1"/>
    <property type="gene ID" value="ENSLLEG00000022167.1"/>
</dbReference>
<feature type="transmembrane region" description="Helical" evidence="15">
    <location>
        <begin position="29"/>
        <end position="51"/>
    </location>
</feature>
<protein>
    <recommendedName>
        <fullName evidence="15">Olfactory receptor</fullName>
    </recommendedName>
</protein>
<dbReference type="Pfam" id="PF13853">
    <property type="entry name" value="7tm_4"/>
    <property type="match status" value="1"/>
</dbReference>
<keyword evidence="13 14" id="KW-0807">Transducer</keyword>
<keyword evidence="9 15" id="KW-0472">Membrane</keyword>
<evidence type="ECO:0000256" key="11">
    <source>
        <dbReference type="ARBA" id="ARBA00023170"/>
    </source>
</evidence>
<dbReference type="GO" id="GO:0005886">
    <property type="term" value="C:plasma membrane"/>
    <property type="evidence" value="ECO:0007669"/>
    <property type="project" value="UniProtKB-SubCell"/>
</dbReference>
<keyword evidence="12" id="KW-0325">Glycoprotein</keyword>
<keyword evidence="4 15" id="KW-0716">Sensory transduction</keyword>
<sequence>MKDNIRNTTVITEFILVGFSLSNETSFCLFVIIAFVYIVTITSNVVIIVIVTLQRSLHKPMYFFIGGLSFLEIWYPTVTVPRLLGALFTHNKSISPVSCLAQYYFHFACGATENFLLAIMASDRYVAICKPLRYIVIMNARTCMQLLVASWTFSFIIIAIPCAQISSLVFCFNEIDHYYCDFAPLLSCSDITAVENIFFAIACFVILGCFLPIIVSYIFIIRTIMTFSTASGRSRAFSTCVSHLVVVFIFYSTLIFLFVRPNTKGFLHVNKIVSVFPSVVTPLLNPIIYTLRNQEVKVAARKTLQKLYCFTLESGGIYI</sequence>
<evidence type="ECO:0000256" key="7">
    <source>
        <dbReference type="ARBA" id="ARBA00022989"/>
    </source>
</evidence>
<dbReference type="InterPro" id="IPR000276">
    <property type="entry name" value="GPCR_Rhodpsn"/>
</dbReference>
<evidence type="ECO:0000256" key="4">
    <source>
        <dbReference type="ARBA" id="ARBA00022606"/>
    </source>
</evidence>
<dbReference type="SUPFAM" id="SSF81321">
    <property type="entry name" value="Family A G protein-coupled receptor-like"/>
    <property type="match status" value="1"/>
</dbReference>
<proteinExistence type="inferred from homology"/>
<dbReference type="PRINTS" id="PR00237">
    <property type="entry name" value="GPCRRHODOPSN"/>
</dbReference>
<keyword evidence="7 15" id="KW-1133">Transmembrane helix</keyword>
<feature type="domain" description="G-protein coupled receptors family 1 profile" evidence="16">
    <location>
        <begin position="43"/>
        <end position="289"/>
    </location>
</feature>
<evidence type="ECO:0000256" key="14">
    <source>
        <dbReference type="RuleBase" id="RU000688"/>
    </source>
</evidence>
<dbReference type="Gene3D" id="1.20.1070.10">
    <property type="entry name" value="Rhodopsin 7-helix transmembrane proteins"/>
    <property type="match status" value="1"/>
</dbReference>
<feature type="transmembrane region" description="Helical" evidence="15">
    <location>
        <begin position="272"/>
        <end position="291"/>
    </location>
</feature>
<dbReference type="PANTHER" id="PTHR24242">
    <property type="entry name" value="G-PROTEIN COUPLED RECEPTOR"/>
    <property type="match status" value="1"/>
</dbReference>
<dbReference type="AlphaFoldDB" id="A0A8C5Q9J4"/>
<comment type="subcellular location">
    <subcellularLocation>
        <location evidence="1 15">Cell membrane</location>
        <topology evidence="1 15">Multi-pass membrane protein</topology>
    </subcellularLocation>
</comment>
<dbReference type="PROSITE" id="PS50262">
    <property type="entry name" value="G_PROTEIN_RECEP_F1_2"/>
    <property type="match status" value="1"/>
</dbReference>
<evidence type="ECO:0000256" key="9">
    <source>
        <dbReference type="ARBA" id="ARBA00023136"/>
    </source>
</evidence>
<dbReference type="GO" id="GO:0004984">
    <property type="term" value="F:olfactory receptor activity"/>
    <property type="evidence" value="ECO:0007669"/>
    <property type="project" value="InterPro"/>
</dbReference>
<dbReference type="PROSITE" id="PS00237">
    <property type="entry name" value="G_PROTEIN_RECEP_F1_1"/>
    <property type="match status" value="1"/>
</dbReference>
<evidence type="ECO:0000256" key="13">
    <source>
        <dbReference type="ARBA" id="ARBA00023224"/>
    </source>
</evidence>
<evidence type="ECO:0000256" key="6">
    <source>
        <dbReference type="ARBA" id="ARBA00022725"/>
    </source>
</evidence>
<evidence type="ECO:0000313" key="17">
    <source>
        <dbReference type="Ensembl" id="ENSLLEP00000035055.1"/>
    </source>
</evidence>